<evidence type="ECO:0000256" key="1">
    <source>
        <dbReference type="PIRSR" id="PIRSR613078-1"/>
    </source>
</evidence>
<sequence length="199" mass="22111">MTVFKNTYLIMRHGQSEANVADIVVSDPAIGCANYGLSPLGQTQAKASAQAFRDKGIEIIVCSDFKRTKETAAIVAEELSVQPAVEDIRLRERFFGEWEGQSSSAYENVWAKDLQDSNQSFNNVESTVSVRDRSVSLIQDLENQHEDKAILLVAHGDILQIMKSAFHDIEPGQHRTLPHHETGEIKLLVSKGDTIHLPI</sequence>
<dbReference type="PANTHER" id="PTHR47821">
    <property type="entry name" value="PHOSPHOGLYCERATE MUTASE FAMILY PROTEIN"/>
    <property type="match status" value="1"/>
</dbReference>
<dbReference type="PANTHER" id="PTHR47821:SF2">
    <property type="entry name" value="PHOSPHOGLYCERATE MUTASE FAMILY PROTEIN"/>
    <property type="match status" value="1"/>
</dbReference>
<evidence type="ECO:0000313" key="4">
    <source>
        <dbReference type="Proteomes" id="UP000071641"/>
    </source>
</evidence>
<evidence type="ECO:0000313" key="3">
    <source>
        <dbReference type="EMBL" id="CZF81812.1"/>
    </source>
</evidence>
<name>A0A128F4U4_9GAMM</name>
<dbReference type="Pfam" id="PF00300">
    <property type="entry name" value="His_Phos_1"/>
    <property type="match status" value="1"/>
</dbReference>
<feature type="binding site" evidence="2">
    <location>
        <begin position="12"/>
        <end position="19"/>
    </location>
    <ligand>
        <name>substrate</name>
    </ligand>
</feature>
<dbReference type="RefSeq" id="WP_062663989.1">
    <property type="nucleotide sequence ID" value="NZ_FIZX01000002.1"/>
</dbReference>
<dbReference type="InterPro" id="IPR029033">
    <property type="entry name" value="His_PPase_superfam"/>
</dbReference>
<dbReference type="PROSITE" id="PS00175">
    <property type="entry name" value="PG_MUTASE"/>
    <property type="match status" value="1"/>
</dbReference>
<dbReference type="CDD" id="cd07067">
    <property type="entry name" value="HP_PGM_like"/>
    <property type="match status" value="1"/>
</dbReference>
<protein>
    <submittedName>
        <fullName evidence="3">Glucosyl-3-phosphoglycerate phosphatase</fullName>
        <ecNumber evidence="3">3.1.3.-</ecNumber>
    </submittedName>
</protein>
<dbReference type="SMART" id="SM00855">
    <property type="entry name" value="PGAM"/>
    <property type="match status" value="1"/>
</dbReference>
<proteinExistence type="predicted"/>
<feature type="active site" description="Proton donor/acceptor" evidence="1">
    <location>
        <position position="92"/>
    </location>
</feature>
<keyword evidence="4" id="KW-1185">Reference proteome</keyword>
<accession>A0A128F4U4</accession>
<dbReference type="Proteomes" id="UP000071641">
    <property type="component" value="Unassembled WGS sequence"/>
</dbReference>
<dbReference type="Gene3D" id="3.40.50.1240">
    <property type="entry name" value="Phosphoglycerate mutase-like"/>
    <property type="match status" value="1"/>
</dbReference>
<dbReference type="EC" id="3.1.3.-" evidence="3"/>
<organism evidence="3 4">
    <name type="scientific">Grimontia celer</name>
    <dbReference type="NCBI Taxonomy" id="1796497"/>
    <lineage>
        <taxon>Bacteria</taxon>
        <taxon>Pseudomonadati</taxon>
        <taxon>Pseudomonadota</taxon>
        <taxon>Gammaproteobacteria</taxon>
        <taxon>Vibrionales</taxon>
        <taxon>Vibrionaceae</taxon>
        <taxon>Grimontia</taxon>
    </lineage>
</organism>
<evidence type="ECO:0000256" key="2">
    <source>
        <dbReference type="PIRSR" id="PIRSR613078-2"/>
    </source>
</evidence>
<reference evidence="4" key="1">
    <citation type="submission" date="2016-02" db="EMBL/GenBank/DDBJ databases">
        <authorList>
            <person name="Rodrigo-Torres Lidia"/>
            <person name="Arahal R.David."/>
        </authorList>
    </citation>
    <scope>NUCLEOTIDE SEQUENCE [LARGE SCALE GENOMIC DNA]</scope>
    <source>
        <strain evidence="4">CECT 9029</strain>
    </source>
</reference>
<keyword evidence="3" id="KW-0378">Hydrolase</keyword>
<dbReference type="OrthoDB" id="9781415at2"/>
<dbReference type="SUPFAM" id="SSF53254">
    <property type="entry name" value="Phosphoglycerate mutase-like"/>
    <property type="match status" value="1"/>
</dbReference>
<gene>
    <name evidence="3" type="primary">gpgP</name>
    <name evidence="3" type="ORF">GCE9029_02843</name>
</gene>
<dbReference type="EMBL" id="FIZX01000002">
    <property type="protein sequence ID" value="CZF81812.1"/>
    <property type="molecule type" value="Genomic_DNA"/>
</dbReference>
<dbReference type="GO" id="GO:0016787">
    <property type="term" value="F:hydrolase activity"/>
    <property type="evidence" value="ECO:0007669"/>
    <property type="project" value="UniProtKB-KW"/>
</dbReference>
<dbReference type="AlphaFoldDB" id="A0A128F4U4"/>
<dbReference type="STRING" id="1796497.GCE9029_02843"/>
<feature type="active site" description="Tele-phosphohistidine intermediate" evidence="1">
    <location>
        <position position="13"/>
    </location>
</feature>
<feature type="binding site" evidence="2">
    <location>
        <position position="67"/>
    </location>
    <ligand>
        <name>substrate</name>
    </ligand>
</feature>
<dbReference type="InterPro" id="IPR001345">
    <property type="entry name" value="PG/BPGM_mutase_AS"/>
</dbReference>
<dbReference type="PIRSF" id="PIRSF000709">
    <property type="entry name" value="6PFK_2-Ptase"/>
    <property type="match status" value="1"/>
</dbReference>
<dbReference type="InterPro" id="IPR013078">
    <property type="entry name" value="His_Pase_superF_clade-1"/>
</dbReference>